<keyword evidence="2" id="KW-0378">Hydrolase</keyword>
<dbReference type="PANTHER" id="PTHR10060:SF15">
    <property type="entry name" value="DEOXYRIBONUCLEASE TATDN1"/>
    <property type="match status" value="1"/>
</dbReference>
<proteinExistence type="inferred from homology"/>
<dbReference type="EMBL" id="RBNJ01000311">
    <property type="protein sequence ID" value="RUS34859.1"/>
    <property type="molecule type" value="Genomic_DNA"/>
</dbReference>
<gene>
    <name evidence="3" type="ORF">BC938DRAFT_478141</name>
</gene>
<dbReference type="GO" id="GO:0008296">
    <property type="term" value="F:3'-5'-DNA exonuclease activity"/>
    <property type="evidence" value="ECO:0007669"/>
    <property type="project" value="TreeGrafter"/>
</dbReference>
<dbReference type="InterPro" id="IPR032466">
    <property type="entry name" value="Metal_Hydrolase"/>
</dbReference>
<evidence type="ECO:0000313" key="4">
    <source>
        <dbReference type="Proteomes" id="UP000274822"/>
    </source>
</evidence>
<comment type="similarity">
    <text evidence="1">Belongs to the metallo-dependent hydrolases superfamily. TatD-type hydrolase family.</text>
</comment>
<comment type="caution">
    <text evidence="3">The sequence shown here is derived from an EMBL/GenBank/DDBJ whole genome shotgun (WGS) entry which is preliminary data.</text>
</comment>
<dbReference type="SUPFAM" id="SSF51556">
    <property type="entry name" value="Metallo-dependent hydrolases"/>
    <property type="match status" value="1"/>
</dbReference>
<dbReference type="Proteomes" id="UP000274822">
    <property type="component" value="Unassembled WGS sequence"/>
</dbReference>
<evidence type="ECO:0000256" key="2">
    <source>
        <dbReference type="ARBA" id="ARBA00022801"/>
    </source>
</evidence>
<dbReference type="InterPro" id="IPR050891">
    <property type="entry name" value="TatD-type_Hydrolase"/>
</dbReference>
<organism evidence="3 4">
    <name type="scientific">Jimgerdemannia flammicorona</name>
    <dbReference type="NCBI Taxonomy" id="994334"/>
    <lineage>
        <taxon>Eukaryota</taxon>
        <taxon>Fungi</taxon>
        <taxon>Fungi incertae sedis</taxon>
        <taxon>Mucoromycota</taxon>
        <taxon>Mucoromycotina</taxon>
        <taxon>Endogonomycetes</taxon>
        <taxon>Endogonales</taxon>
        <taxon>Endogonaceae</taxon>
        <taxon>Jimgerdemannia</taxon>
    </lineage>
</organism>
<dbReference type="GO" id="GO:0005829">
    <property type="term" value="C:cytosol"/>
    <property type="evidence" value="ECO:0007669"/>
    <property type="project" value="TreeGrafter"/>
</dbReference>
<evidence type="ECO:0000313" key="3">
    <source>
        <dbReference type="EMBL" id="RUS34859.1"/>
    </source>
</evidence>
<accession>A0A433QYK5</accession>
<name>A0A433QYK5_9FUNG</name>
<keyword evidence="4" id="KW-1185">Reference proteome</keyword>
<reference evidence="3 4" key="1">
    <citation type="journal article" date="2018" name="New Phytol.">
        <title>Phylogenomics of Endogonaceae and evolution of mycorrhizas within Mucoromycota.</title>
        <authorList>
            <person name="Chang Y."/>
            <person name="Desiro A."/>
            <person name="Na H."/>
            <person name="Sandor L."/>
            <person name="Lipzen A."/>
            <person name="Clum A."/>
            <person name="Barry K."/>
            <person name="Grigoriev I.V."/>
            <person name="Martin F.M."/>
            <person name="Stajich J.E."/>
            <person name="Smith M.E."/>
            <person name="Bonito G."/>
            <person name="Spatafora J.W."/>
        </authorList>
    </citation>
    <scope>NUCLEOTIDE SEQUENCE [LARGE SCALE GENOMIC DNA]</scope>
    <source>
        <strain evidence="3 4">AD002</strain>
    </source>
</reference>
<evidence type="ECO:0000256" key="1">
    <source>
        <dbReference type="ARBA" id="ARBA00009275"/>
    </source>
</evidence>
<sequence>MLDKIGWQRASLFPFQYQFPPVGIAPRSREWLVKNLFRLSRDLNISTGTNSTTVWRESATMRFIDIGVNLTDPVFRGIYRGKRRHAGRHDLEHVLQRATVAGVEKMIITAGSVTESEQALEIAKAHGNHTNHKSPCSSDPF</sequence>
<dbReference type="PANTHER" id="PTHR10060">
    <property type="entry name" value="TATD FAMILY DEOXYRIBONUCLEASE"/>
    <property type="match status" value="1"/>
</dbReference>
<dbReference type="Gene3D" id="3.20.20.140">
    <property type="entry name" value="Metal-dependent hydrolases"/>
    <property type="match status" value="1"/>
</dbReference>
<protein>
    <recommendedName>
        <fullName evidence="5">TatD family</fullName>
    </recommendedName>
</protein>
<evidence type="ECO:0008006" key="5">
    <source>
        <dbReference type="Google" id="ProtNLM"/>
    </source>
</evidence>
<dbReference type="AlphaFoldDB" id="A0A433QYK5"/>